<keyword evidence="2" id="KW-0963">Cytoplasm</keyword>
<feature type="domain" description="MSP" evidence="8">
    <location>
        <begin position="6"/>
        <end position="123"/>
    </location>
</feature>
<dbReference type="InterPro" id="IPR051155">
    <property type="entry name" value="Nematode_MSP"/>
</dbReference>
<dbReference type="GO" id="GO:0031143">
    <property type="term" value="C:pseudopodium"/>
    <property type="evidence" value="ECO:0007669"/>
    <property type="project" value="UniProtKB-SubCell"/>
</dbReference>
<accession>A0A077ZK62</accession>
<name>A0A077ZK62_TRITR</name>
<dbReference type="PANTHER" id="PTHR22920">
    <property type="entry name" value="MAJOR SPERM PROTEIN"/>
    <property type="match status" value="1"/>
</dbReference>
<dbReference type="Gene3D" id="2.60.40.10">
    <property type="entry name" value="Immunoglobulins"/>
    <property type="match status" value="1"/>
</dbReference>
<evidence type="ECO:0000256" key="2">
    <source>
        <dbReference type="ARBA" id="ARBA00022490"/>
    </source>
</evidence>
<evidence type="ECO:0000256" key="7">
    <source>
        <dbReference type="RuleBase" id="RU003425"/>
    </source>
</evidence>
<keyword evidence="10" id="KW-1185">Reference proteome</keyword>
<keyword evidence="4" id="KW-0966">Cell projection</keyword>
<dbReference type="Proteomes" id="UP000030665">
    <property type="component" value="Unassembled WGS sequence"/>
</dbReference>
<comment type="subcellular location">
    <subcellularLocation>
        <location evidence="6">Cell projection</location>
        <location evidence="6">Pseudopodium</location>
    </subcellularLocation>
    <subcellularLocation>
        <location evidence="1">Cytoplasm</location>
        <location evidence="1">Cytoskeleton</location>
    </subcellularLocation>
</comment>
<dbReference type="PROSITE" id="PS50202">
    <property type="entry name" value="MSP"/>
    <property type="match status" value="1"/>
</dbReference>
<evidence type="ECO:0000256" key="5">
    <source>
        <dbReference type="ARBA" id="ARBA00037744"/>
    </source>
</evidence>
<keyword evidence="3 7" id="KW-0206">Cytoskeleton</keyword>
<dbReference type="InterPro" id="IPR008962">
    <property type="entry name" value="PapD-like_sf"/>
</dbReference>
<sequence>MALPADIATDPGSELWLNGPCLTDQTTAMKLTNGGDKLIAWRVNPSVETRYVMNPKEGALPARGTIMVGIVCHPFPFRPDAPNIDTLTIEWCEAPEGQTVYDAEWFVKGLVVRRKPMNVNFNP</sequence>
<reference evidence="9" key="2">
    <citation type="submission" date="2014-03" db="EMBL/GenBank/DDBJ databases">
        <title>The whipworm genome and dual-species transcriptomics of an intimate host-pathogen interaction.</title>
        <authorList>
            <person name="Foth B.J."/>
            <person name="Tsai I.J."/>
            <person name="Reid A.J."/>
            <person name="Bancroft A.J."/>
            <person name="Nichol S."/>
            <person name="Tracey A."/>
            <person name="Holroyd N."/>
            <person name="Cotton J.A."/>
            <person name="Stanley E.J."/>
            <person name="Zarowiecki M."/>
            <person name="Liu J.Z."/>
            <person name="Huckvale T."/>
            <person name="Cooper P.J."/>
            <person name="Grencis R.K."/>
            <person name="Berriman M."/>
        </authorList>
    </citation>
    <scope>NUCLEOTIDE SEQUENCE [LARGE SCALE GENOMIC DNA]</scope>
</reference>
<evidence type="ECO:0000256" key="1">
    <source>
        <dbReference type="ARBA" id="ARBA00004245"/>
    </source>
</evidence>
<reference evidence="9" key="1">
    <citation type="submission" date="2014-01" db="EMBL/GenBank/DDBJ databases">
        <authorList>
            <person name="Aslett M."/>
        </authorList>
    </citation>
    <scope>NUCLEOTIDE SEQUENCE</scope>
</reference>
<dbReference type="Pfam" id="PF00635">
    <property type="entry name" value="Motile_Sperm"/>
    <property type="match status" value="1"/>
</dbReference>
<dbReference type="PANTHER" id="PTHR22920:SF7">
    <property type="entry name" value="MSP DOMAIN-CONTAINING PROTEIN-RELATED"/>
    <property type="match status" value="1"/>
</dbReference>
<dbReference type="OrthoDB" id="5912162at2759"/>
<evidence type="ECO:0000259" key="8">
    <source>
        <dbReference type="PROSITE" id="PS50202"/>
    </source>
</evidence>
<evidence type="ECO:0000256" key="3">
    <source>
        <dbReference type="ARBA" id="ARBA00023212"/>
    </source>
</evidence>
<dbReference type="SUPFAM" id="SSF49354">
    <property type="entry name" value="PapD-like"/>
    <property type="match status" value="1"/>
</dbReference>
<dbReference type="InterPro" id="IPR000535">
    <property type="entry name" value="MSP_dom"/>
</dbReference>
<evidence type="ECO:0000313" key="10">
    <source>
        <dbReference type="Proteomes" id="UP000030665"/>
    </source>
</evidence>
<dbReference type="InterPro" id="IPR013783">
    <property type="entry name" value="Ig-like_fold"/>
</dbReference>
<dbReference type="AlphaFoldDB" id="A0A077ZK62"/>
<gene>
    <name evidence="9" type="ORF">TTRE_0000735001</name>
</gene>
<evidence type="ECO:0000313" key="9">
    <source>
        <dbReference type="EMBL" id="CDW59020.1"/>
    </source>
</evidence>
<comment type="function">
    <text evidence="5 7">Central component in molecular interactions underlying sperm crawling. Forms an extensive filament system that extends from sperm villipoda, along the leading edge of the pseudopod.</text>
</comment>
<evidence type="ECO:0000256" key="4">
    <source>
        <dbReference type="ARBA" id="ARBA00023273"/>
    </source>
</evidence>
<proteinExistence type="predicted"/>
<dbReference type="GO" id="GO:0005856">
    <property type="term" value="C:cytoskeleton"/>
    <property type="evidence" value="ECO:0007669"/>
    <property type="project" value="UniProtKB-SubCell"/>
</dbReference>
<evidence type="ECO:0000256" key="6">
    <source>
        <dbReference type="ARBA" id="ARBA00037818"/>
    </source>
</evidence>
<dbReference type="EMBL" id="HG806479">
    <property type="protein sequence ID" value="CDW59020.1"/>
    <property type="molecule type" value="Genomic_DNA"/>
</dbReference>
<organism evidence="9 10">
    <name type="scientific">Trichuris trichiura</name>
    <name type="common">Whipworm</name>
    <name type="synonym">Trichocephalus trichiurus</name>
    <dbReference type="NCBI Taxonomy" id="36087"/>
    <lineage>
        <taxon>Eukaryota</taxon>
        <taxon>Metazoa</taxon>
        <taxon>Ecdysozoa</taxon>
        <taxon>Nematoda</taxon>
        <taxon>Enoplea</taxon>
        <taxon>Dorylaimia</taxon>
        <taxon>Trichinellida</taxon>
        <taxon>Trichuridae</taxon>
        <taxon>Trichuris</taxon>
    </lineage>
</organism>
<dbReference type="STRING" id="36087.A0A077ZK62"/>
<protein>
    <recommendedName>
        <fullName evidence="7">Major sperm protein</fullName>
    </recommendedName>
</protein>